<gene>
    <name evidence="1" type="ORF">SAMN05216438_102115</name>
</gene>
<evidence type="ECO:0000313" key="1">
    <source>
        <dbReference type="EMBL" id="SFL19612.1"/>
    </source>
</evidence>
<proteinExistence type="predicted"/>
<dbReference type="AlphaFoldDB" id="A0A1I4FNZ5"/>
<evidence type="ECO:0000313" key="2">
    <source>
        <dbReference type="Proteomes" id="UP000181969"/>
    </source>
</evidence>
<sequence>MTLDSKIKYLNDCIEIILKKGKKFIEVLNTNNIQEFSLYKKYRNSTQIERYSSGLEGRIRLSDSEKLF</sequence>
<dbReference type="RefSeq" id="WP_221885985.1">
    <property type="nucleotide sequence ID" value="NZ_RSFD01000032.1"/>
</dbReference>
<organism evidence="1 2">
    <name type="scientific">Lactococcus garvieae</name>
    <dbReference type="NCBI Taxonomy" id="1363"/>
    <lineage>
        <taxon>Bacteria</taxon>
        <taxon>Bacillati</taxon>
        <taxon>Bacillota</taxon>
        <taxon>Bacilli</taxon>
        <taxon>Lactobacillales</taxon>
        <taxon>Streptococcaceae</taxon>
        <taxon>Lactococcus</taxon>
    </lineage>
</organism>
<name>A0A1I4FNZ5_9LACT</name>
<dbReference type="Proteomes" id="UP000181969">
    <property type="component" value="Unassembled WGS sequence"/>
</dbReference>
<dbReference type="EMBL" id="FOTJ01000002">
    <property type="protein sequence ID" value="SFL19612.1"/>
    <property type="molecule type" value="Genomic_DNA"/>
</dbReference>
<accession>A0A1I4FNZ5</accession>
<reference evidence="1 2" key="1">
    <citation type="submission" date="2016-10" db="EMBL/GenBank/DDBJ databases">
        <authorList>
            <person name="de Groot N.N."/>
        </authorList>
    </citation>
    <scope>NUCLEOTIDE SEQUENCE [LARGE SCALE GENOMIC DNA]</scope>
    <source>
        <strain evidence="1 2">M79</strain>
    </source>
</reference>
<protein>
    <submittedName>
        <fullName evidence="1">Uncharacterized protein</fullName>
    </submittedName>
</protein>